<evidence type="ECO:0000256" key="1">
    <source>
        <dbReference type="SAM" id="SignalP"/>
    </source>
</evidence>
<keyword evidence="1" id="KW-0732">Signal</keyword>
<organism evidence="2 3">
    <name type="scientific">Streblomastix strix</name>
    <dbReference type="NCBI Taxonomy" id="222440"/>
    <lineage>
        <taxon>Eukaryota</taxon>
        <taxon>Metamonada</taxon>
        <taxon>Preaxostyla</taxon>
        <taxon>Oxymonadida</taxon>
        <taxon>Streblomastigidae</taxon>
        <taxon>Streblomastix</taxon>
    </lineage>
</organism>
<evidence type="ECO:0008006" key="4">
    <source>
        <dbReference type="Google" id="ProtNLM"/>
    </source>
</evidence>
<evidence type="ECO:0000313" key="2">
    <source>
        <dbReference type="EMBL" id="KAA6403658.1"/>
    </source>
</evidence>
<comment type="caution">
    <text evidence="2">The sequence shown here is derived from an EMBL/GenBank/DDBJ whole genome shotgun (WGS) entry which is preliminary data.</text>
</comment>
<accession>A0A5J4X8T7</accession>
<feature type="signal peptide" evidence="1">
    <location>
        <begin position="1"/>
        <end position="17"/>
    </location>
</feature>
<name>A0A5J4X8T7_9EUKA</name>
<feature type="chain" id="PRO_5023883125" description="EGF-like domain-containing protein" evidence="1">
    <location>
        <begin position="18"/>
        <end position="577"/>
    </location>
</feature>
<dbReference type="AlphaFoldDB" id="A0A5J4X8T7"/>
<proteinExistence type="predicted"/>
<reference evidence="2 3" key="1">
    <citation type="submission" date="2019-03" db="EMBL/GenBank/DDBJ databases">
        <title>Single cell metagenomics reveals metabolic interactions within the superorganism composed of flagellate Streblomastix strix and complex community of Bacteroidetes bacteria on its surface.</title>
        <authorList>
            <person name="Treitli S.C."/>
            <person name="Kolisko M."/>
            <person name="Husnik F."/>
            <person name="Keeling P."/>
            <person name="Hampl V."/>
        </authorList>
    </citation>
    <scope>NUCLEOTIDE SEQUENCE [LARGE SCALE GENOMIC DNA]</scope>
    <source>
        <strain evidence="2">ST1C</strain>
    </source>
</reference>
<sequence>MFNKLLRFFVLASILKAELINFEKFSLQNNTITWDQTGSDKGYFAIDTDDGVLPWIGSASSRHLSVLPLGYNSSGDFEIEQTIDYAKLNCTGAQDYYEKMYFDLEAIAILAYDYKNITPSDYQLFNCHPKQLKIITDEKPNGISTDYQTGCDIKYSSASRLSGISPQSCYGKEGSYNGTCKATCIDNKTDLIKYGQNLRFGSIQSETGISQELLRKLIARFGPVLAYNNYYERYQIYYGWNFETVSTYYRTLYRLDTDLVVATEVIKPWPLITNVSFFAQPLTDCTNKDDPQFRCYCTSTNYPVGCICPIKTEGLIGIPIDRCSCQIGDVREECYEFKCTNDILPAFGCTCTQRFHPRRCKCPSKAEDLVGIPKLQCKCIGNNDPREQCKCFTLDPQGRCKCTGVNDSSNCLCPKDPEELLTFSKDKCKCVSGDLRSSCSVCKGEINDDKDCICPNTAEDLIQISSRKCQCIKGDTRNECKPTQCTNNAVPELGCICARDFHPNKCTCSQIATFLEGVPVNQCGCVSDDYREGCRTKDDKPSTDKTDALDKSGCDQLNVLISVIAVVVLFPALAMLL</sequence>
<protein>
    <recommendedName>
        <fullName evidence="4">EGF-like domain-containing protein</fullName>
    </recommendedName>
</protein>
<evidence type="ECO:0000313" key="3">
    <source>
        <dbReference type="Proteomes" id="UP000324800"/>
    </source>
</evidence>
<dbReference type="OrthoDB" id="283575at2759"/>
<dbReference type="EMBL" id="SNRW01000075">
    <property type="protein sequence ID" value="KAA6403658.1"/>
    <property type="molecule type" value="Genomic_DNA"/>
</dbReference>
<gene>
    <name evidence="2" type="ORF">EZS28_000816</name>
</gene>
<dbReference type="Proteomes" id="UP000324800">
    <property type="component" value="Unassembled WGS sequence"/>
</dbReference>